<evidence type="ECO:0000256" key="4">
    <source>
        <dbReference type="ARBA" id="ARBA00022490"/>
    </source>
</evidence>
<evidence type="ECO:0000256" key="3">
    <source>
        <dbReference type="ARBA" id="ARBA00005885"/>
    </source>
</evidence>
<dbReference type="InterPro" id="IPR027329">
    <property type="entry name" value="TPX2_C"/>
</dbReference>
<evidence type="ECO:0000259" key="10">
    <source>
        <dbReference type="Pfam" id="PF12214"/>
    </source>
</evidence>
<comment type="caution">
    <text evidence="11">The sequence shown here is derived from an EMBL/GenBank/DDBJ whole genome shotgun (WGS) entry which is preliminary data.</text>
</comment>
<evidence type="ECO:0000256" key="7">
    <source>
        <dbReference type="ARBA" id="ARBA00023242"/>
    </source>
</evidence>
<evidence type="ECO:0000313" key="11">
    <source>
        <dbReference type="EMBL" id="GAA0148466.1"/>
    </source>
</evidence>
<reference evidence="11 12" key="1">
    <citation type="submission" date="2024-01" db="EMBL/GenBank/DDBJ databases">
        <title>The complete chloroplast genome sequence of Lithospermum erythrorhizon: insights into the phylogenetic relationship among Boraginaceae species and the maternal lineages of purple gromwells.</title>
        <authorList>
            <person name="Okada T."/>
            <person name="Watanabe K."/>
        </authorList>
    </citation>
    <scope>NUCLEOTIDE SEQUENCE [LARGE SCALE GENOMIC DNA]</scope>
</reference>
<dbReference type="InterPro" id="IPR009675">
    <property type="entry name" value="TPX2_fam"/>
</dbReference>
<evidence type="ECO:0000313" key="12">
    <source>
        <dbReference type="Proteomes" id="UP001454036"/>
    </source>
</evidence>
<dbReference type="GO" id="GO:0008017">
    <property type="term" value="F:microtubule binding"/>
    <property type="evidence" value="ECO:0007669"/>
    <property type="project" value="TreeGrafter"/>
</dbReference>
<protein>
    <submittedName>
        <fullName evidence="11">Non-motor microtubule binding protein</fullName>
    </submittedName>
</protein>
<dbReference type="EMBL" id="BAABME010001242">
    <property type="protein sequence ID" value="GAA0148466.1"/>
    <property type="molecule type" value="Genomic_DNA"/>
</dbReference>
<feature type="compositionally biased region" description="Basic and acidic residues" evidence="8">
    <location>
        <begin position="332"/>
        <end position="342"/>
    </location>
</feature>
<feature type="domain" description="TPX2 central" evidence="10">
    <location>
        <begin position="459"/>
        <end position="501"/>
    </location>
</feature>
<gene>
    <name evidence="11" type="ORF">LIER_07902</name>
</gene>
<keyword evidence="6" id="KW-0206">Cytoskeleton</keyword>
<name>A0AAV3PBY3_LITER</name>
<feature type="compositionally biased region" description="Polar residues" evidence="8">
    <location>
        <begin position="176"/>
        <end position="194"/>
    </location>
</feature>
<sequence>MGSVEENGTFLIDEAYEFLAPKFYDFINGETELDMKNAELWFDNNSSYPPSPFMPRIKASRTVQIETLCDFTEAEHLQKETDPSEVTIKSNNAAESIGKTENEIRLCDRTQIDPSASDPKMEQQSDVKEKEHVNTLSNPNLVSNEKVQSVEGVSGTDVCTPVPMTNSKKGERQTASRKNPNSKKATCLLRNSSGLKPKPQSKESSQVKSSKAAGVIRNTNVNNVSSTTKFSQENQAIKRQKLEGGNARQILNIKPRNLPHKTRLGLVNDTPKASITTVKAAKEDRKLYVREPSRQFVSAAEMILKFQSSTRDMSLQGATNSVQHKSKLKLTRPKEPEFETSQRARPTRIKSSAEQEEEMMAKMPKFKARPVNKKILETPSLQAPMRSTPQLPEFKEFHLETMSRANHNLETATVASTECAAQSRQCMPHHLTTPKPPVLQTSLRARPPLAKSFEELEKEQLEKFPKFKAKPLNKKIFESKGGLGIFCNLKRQVTVPEEFHFALDERIPPPPTNVADLFDKLSLNSEAHHGKDIPRVTNPNPFNLYTEGRGVEKERRRAMEILLKQMEEERARVPKATPYPYTTDFPVIPPKPEPKPCTKPEPFQLESLVRHEEEMQREMEERQRMEMEEAQRRLFRAQPILKEDPIPLPERERLPLTQVQEFDLHVEHRAVDRADFDKKIKEKELMYKRYLEEAESARMMEEEKALKQLRKTLVPHARPVPKFHQPFLPQRSTKEVTRAKSPKLHVVRRQERRKMYSPLAAPTSSSASNMR</sequence>
<feature type="compositionally biased region" description="Basic and acidic residues" evidence="8">
    <location>
        <begin position="98"/>
        <end position="111"/>
    </location>
</feature>
<feature type="compositionally biased region" description="Low complexity" evidence="8">
    <location>
        <begin position="196"/>
        <end position="211"/>
    </location>
</feature>
<evidence type="ECO:0000256" key="2">
    <source>
        <dbReference type="ARBA" id="ARBA00004186"/>
    </source>
</evidence>
<dbReference type="GO" id="GO:0030295">
    <property type="term" value="F:protein kinase activator activity"/>
    <property type="evidence" value="ECO:0007669"/>
    <property type="project" value="TreeGrafter"/>
</dbReference>
<evidence type="ECO:0000256" key="6">
    <source>
        <dbReference type="ARBA" id="ARBA00023212"/>
    </source>
</evidence>
<keyword evidence="5" id="KW-0493">Microtubule</keyword>
<dbReference type="GO" id="GO:0005880">
    <property type="term" value="C:nuclear microtubule"/>
    <property type="evidence" value="ECO:0007669"/>
    <property type="project" value="TreeGrafter"/>
</dbReference>
<dbReference type="GO" id="GO:0060236">
    <property type="term" value="P:regulation of mitotic spindle organization"/>
    <property type="evidence" value="ECO:0007669"/>
    <property type="project" value="InterPro"/>
</dbReference>
<feature type="compositionally biased region" description="Polar residues" evidence="8">
    <location>
        <begin position="134"/>
        <end position="147"/>
    </location>
</feature>
<dbReference type="GO" id="GO:0005819">
    <property type="term" value="C:spindle"/>
    <property type="evidence" value="ECO:0007669"/>
    <property type="project" value="UniProtKB-SubCell"/>
</dbReference>
<dbReference type="Pfam" id="PF06886">
    <property type="entry name" value="TPX2"/>
    <property type="match status" value="1"/>
</dbReference>
<proteinExistence type="inferred from homology"/>
<feature type="domain" description="TPX2 central" evidence="10">
    <location>
        <begin position="328"/>
        <end position="416"/>
    </location>
</feature>
<feature type="compositionally biased region" description="Polar residues" evidence="8">
    <location>
        <begin position="343"/>
        <end position="352"/>
    </location>
</feature>
<accession>A0AAV3PBY3</accession>
<evidence type="ECO:0000259" key="9">
    <source>
        <dbReference type="Pfam" id="PF06886"/>
    </source>
</evidence>
<feature type="domain" description="TPX2 C-terminal" evidence="9">
    <location>
        <begin position="662"/>
        <end position="738"/>
    </location>
</feature>
<keyword evidence="7" id="KW-0539">Nucleus</keyword>
<keyword evidence="4" id="KW-0963">Cytoplasm</keyword>
<evidence type="ECO:0000256" key="8">
    <source>
        <dbReference type="SAM" id="MobiDB-lite"/>
    </source>
</evidence>
<comment type="similarity">
    <text evidence="3">Belongs to the TPX2 family.</text>
</comment>
<organism evidence="11 12">
    <name type="scientific">Lithospermum erythrorhizon</name>
    <name type="common">Purple gromwell</name>
    <name type="synonym">Lithospermum officinale var. erythrorhizon</name>
    <dbReference type="NCBI Taxonomy" id="34254"/>
    <lineage>
        <taxon>Eukaryota</taxon>
        <taxon>Viridiplantae</taxon>
        <taxon>Streptophyta</taxon>
        <taxon>Embryophyta</taxon>
        <taxon>Tracheophyta</taxon>
        <taxon>Spermatophyta</taxon>
        <taxon>Magnoliopsida</taxon>
        <taxon>eudicotyledons</taxon>
        <taxon>Gunneridae</taxon>
        <taxon>Pentapetalae</taxon>
        <taxon>asterids</taxon>
        <taxon>lamiids</taxon>
        <taxon>Boraginales</taxon>
        <taxon>Boraginaceae</taxon>
        <taxon>Boraginoideae</taxon>
        <taxon>Lithospermeae</taxon>
        <taxon>Lithospermum</taxon>
    </lineage>
</organism>
<feature type="region of interest" description="Disordered" evidence="8">
    <location>
        <begin position="80"/>
        <end position="212"/>
    </location>
</feature>
<dbReference type="PANTHER" id="PTHR14326:SF44">
    <property type="entry name" value="TARGETING PROTEIN FOR XKLP2"/>
    <property type="match status" value="1"/>
</dbReference>
<evidence type="ECO:0000256" key="1">
    <source>
        <dbReference type="ARBA" id="ARBA00004123"/>
    </source>
</evidence>
<dbReference type="AlphaFoldDB" id="A0AAV3PBY3"/>
<dbReference type="PANTHER" id="PTHR14326">
    <property type="entry name" value="TARGETING PROTEIN FOR XKLP2"/>
    <property type="match status" value="1"/>
</dbReference>
<dbReference type="GO" id="GO:0090307">
    <property type="term" value="P:mitotic spindle assembly"/>
    <property type="evidence" value="ECO:0007669"/>
    <property type="project" value="TreeGrafter"/>
</dbReference>
<feature type="compositionally biased region" description="Basic residues" evidence="8">
    <location>
        <begin position="740"/>
        <end position="752"/>
    </location>
</feature>
<dbReference type="Proteomes" id="UP001454036">
    <property type="component" value="Unassembled WGS sequence"/>
</dbReference>
<feature type="region of interest" description="Disordered" evidence="8">
    <location>
        <begin position="317"/>
        <end position="355"/>
    </location>
</feature>
<keyword evidence="12" id="KW-1185">Reference proteome</keyword>
<comment type="subcellular location">
    <subcellularLocation>
        <location evidence="2">Cytoplasm</location>
        <location evidence="2">Cytoskeleton</location>
        <location evidence="2">Spindle</location>
    </subcellularLocation>
    <subcellularLocation>
        <location evidence="1">Nucleus</location>
    </subcellularLocation>
</comment>
<dbReference type="Pfam" id="PF12214">
    <property type="entry name" value="TPX2_importin"/>
    <property type="match status" value="2"/>
</dbReference>
<feature type="region of interest" description="Disordered" evidence="8">
    <location>
        <begin position="718"/>
        <end position="771"/>
    </location>
</feature>
<dbReference type="InterPro" id="IPR027330">
    <property type="entry name" value="TPX2_central_dom"/>
</dbReference>
<feature type="compositionally biased region" description="Low complexity" evidence="8">
    <location>
        <begin position="757"/>
        <end position="771"/>
    </location>
</feature>
<feature type="compositionally biased region" description="Basic and acidic residues" evidence="8">
    <location>
        <begin position="119"/>
        <end position="133"/>
    </location>
</feature>
<evidence type="ECO:0000256" key="5">
    <source>
        <dbReference type="ARBA" id="ARBA00022701"/>
    </source>
</evidence>